<protein>
    <submittedName>
        <fullName evidence="2">Uncharacterized protein</fullName>
    </submittedName>
</protein>
<feature type="compositionally biased region" description="Basic and acidic residues" evidence="1">
    <location>
        <begin position="46"/>
        <end position="60"/>
    </location>
</feature>
<dbReference type="AlphaFoldDB" id="A0A6J4RCE4"/>
<accession>A0A6J4RCE4</accession>
<feature type="non-terminal residue" evidence="2">
    <location>
        <position position="302"/>
    </location>
</feature>
<sequence length="302" mass="32673">GPVGSRAPDRVARRGLEADGERRAHARDRLSAEQGAPRRRPAGAADGDRRPARRGADLHPLDAALGLDAPARAARQPLADPRAPGAAPALPRRLHQVEVGGDGDEGDRARRGGPRVPAVGPRPAPRADRERQAPAGQQDAQRRLHRRSHQGVLARRALHLPAAPPGRDRPLAAEPAAGLRRQRRDHPALRRGARARPPGPRRPDRPLRGRHRRSRGADAPRLRVPRPGLGARHDRVRRARPRPLPRGPGRLGGQDPHRAGAARRAAAPGARDPRRAARPVRRVGLSAGRRRIGAGRPRARLL</sequence>
<reference evidence="2" key="1">
    <citation type="submission" date="2020-02" db="EMBL/GenBank/DDBJ databases">
        <authorList>
            <person name="Meier V. D."/>
        </authorList>
    </citation>
    <scope>NUCLEOTIDE SEQUENCE</scope>
    <source>
        <strain evidence="2">AVDCRST_MAG38</strain>
    </source>
</reference>
<feature type="compositionally biased region" description="Basic residues" evidence="1">
    <location>
        <begin position="288"/>
        <end position="302"/>
    </location>
</feature>
<feature type="non-terminal residue" evidence="2">
    <location>
        <position position="1"/>
    </location>
</feature>
<evidence type="ECO:0000313" key="2">
    <source>
        <dbReference type="EMBL" id="CAA9470099.1"/>
    </source>
</evidence>
<feature type="region of interest" description="Disordered" evidence="1">
    <location>
        <begin position="1"/>
        <end position="302"/>
    </location>
</feature>
<feature type="compositionally biased region" description="Low complexity" evidence="1">
    <location>
        <begin position="61"/>
        <end position="91"/>
    </location>
</feature>
<gene>
    <name evidence="2" type="ORF">AVDCRST_MAG38-1230</name>
</gene>
<evidence type="ECO:0000256" key="1">
    <source>
        <dbReference type="SAM" id="MobiDB-lite"/>
    </source>
</evidence>
<proteinExistence type="predicted"/>
<organism evidence="2">
    <name type="scientific">uncultured Solirubrobacteraceae bacterium</name>
    <dbReference type="NCBI Taxonomy" id="1162706"/>
    <lineage>
        <taxon>Bacteria</taxon>
        <taxon>Bacillati</taxon>
        <taxon>Actinomycetota</taxon>
        <taxon>Thermoleophilia</taxon>
        <taxon>Solirubrobacterales</taxon>
        <taxon>Solirubrobacteraceae</taxon>
        <taxon>environmental samples</taxon>
    </lineage>
</organism>
<feature type="compositionally biased region" description="Basic and acidic residues" evidence="1">
    <location>
        <begin position="7"/>
        <end position="31"/>
    </location>
</feature>
<feature type="compositionally biased region" description="Basic residues" evidence="1">
    <location>
        <begin position="234"/>
        <end position="243"/>
    </location>
</feature>
<name>A0A6J4RCE4_9ACTN</name>
<dbReference type="EMBL" id="CADCVJ010000082">
    <property type="protein sequence ID" value="CAA9470099.1"/>
    <property type="molecule type" value="Genomic_DNA"/>
</dbReference>
<feature type="compositionally biased region" description="Basic residues" evidence="1">
    <location>
        <begin position="180"/>
        <end position="194"/>
    </location>
</feature>